<reference evidence="2" key="1">
    <citation type="submission" date="2021-03" db="EMBL/GenBank/DDBJ databases">
        <title>Leucobacter chromiisoli sp. nov., isolated from chromium-containing soil of chemical plant.</title>
        <authorList>
            <person name="Xu Z."/>
        </authorList>
    </citation>
    <scope>NUCLEOTIDE SEQUENCE</scope>
    <source>
        <strain evidence="2">S27</strain>
    </source>
</reference>
<gene>
    <name evidence="2" type="ORF">J4H92_01785</name>
</gene>
<protein>
    <submittedName>
        <fullName evidence="2">Uncharacterized protein</fullName>
    </submittedName>
</protein>
<name>A0A939MHF1_9MICO</name>
<dbReference type="AlphaFoldDB" id="A0A939MHF1"/>
<evidence type="ECO:0000313" key="2">
    <source>
        <dbReference type="EMBL" id="MBO1900676.1"/>
    </source>
</evidence>
<organism evidence="2 3">
    <name type="scientific">Leucobacter weissii</name>
    <dbReference type="NCBI Taxonomy" id="1983706"/>
    <lineage>
        <taxon>Bacteria</taxon>
        <taxon>Bacillati</taxon>
        <taxon>Actinomycetota</taxon>
        <taxon>Actinomycetes</taxon>
        <taxon>Micrococcales</taxon>
        <taxon>Microbacteriaceae</taxon>
        <taxon>Leucobacter</taxon>
    </lineage>
</organism>
<dbReference type="EMBL" id="JAGDYM010000003">
    <property type="protein sequence ID" value="MBO1900676.1"/>
    <property type="molecule type" value="Genomic_DNA"/>
</dbReference>
<proteinExistence type="predicted"/>
<feature type="compositionally biased region" description="Polar residues" evidence="1">
    <location>
        <begin position="44"/>
        <end position="53"/>
    </location>
</feature>
<dbReference type="Proteomes" id="UP000664382">
    <property type="component" value="Unassembled WGS sequence"/>
</dbReference>
<comment type="caution">
    <text evidence="2">The sequence shown here is derived from an EMBL/GenBank/DDBJ whole genome shotgun (WGS) entry which is preliminary data.</text>
</comment>
<evidence type="ECO:0000256" key="1">
    <source>
        <dbReference type="SAM" id="MobiDB-lite"/>
    </source>
</evidence>
<dbReference type="RefSeq" id="WP_208095312.1">
    <property type="nucleotide sequence ID" value="NZ_JAGDYM010000003.1"/>
</dbReference>
<keyword evidence="3" id="KW-1185">Reference proteome</keyword>
<feature type="region of interest" description="Disordered" evidence="1">
    <location>
        <begin position="33"/>
        <end position="60"/>
    </location>
</feature>
<accession>A0A939MHF1</accession>
<sequence>MTRKTWIIAGATVAVAVLATAGALLWWSTANTTNPEESPVVASGTEQGAQAGSGSDGHDHDEAHVHAVEETGPEVWRERSEEGEYLDILDTPEAFLERGLGLAAVWVTFDSRETDAARERQLAPHIENPADWTALPEELLHPQRSGAGDATRYTVAEVDGAPSINESWTFSADGSHSVSVDIPFTVRYFGDSASRKPLAETWNWTFEFDESGELTGVDGPETDL</sequence>
<evidence type="ECO:0000313" key="3">
    <source>
        <dbReference type="Proteomes" id="UP000664382"/>
    </source>
</evidence>